<proteinExistence type="predicted"/>
<reference evidence="1 2" key="1">
    <citation type="journal article" date="2009" name="Stand. Genomic Sci.">
        <title>Complete genome sequence of Halorhabdus utahensis type strain (AX-2).</title>
        <authorList>
            <person name="Anderson I."/>
            <person name="Tindall B.J."/>
            <person name="Pomrenke H."/>
            <person name="Goker M."/>
            <person name="Lapidus A."/>
            <person name="Nolan M."/>
            <person name="Copeland A."/>
            <person name="Glavina Del Rio T."/>
            <person name="Chen F."/>
            <person name="Tice H."/>
            <person name="Cheng J.F."/>
            <person name="Lucas S."/>
            <person name="Chertkov O."/>
            <person name="Bruce D."/>
            <person name="Brettin T."/>
            <person name="Detter J.C."/>
            <person name="Han C."/>
            <person name="Goodwin L."/>
            <person name="Land M."/>
            <person name="Hauser L."/>
            <person name="Chang Y.J."/>
            <person name="Jeffries C.D."/>
            <person name="Pitluck S."/>
            <person name="Pati A."/>
            <person name="Mavromatis K."/>
            <person name="Ivanova N."/>
            <person name="Ovchinnikova G."/>
            <person name="Chen A."/>
            <person name="Palaniappan K."/>
            <person name="Chain P."/>
            <person name="Rohde M."/>
            <person name="Bristow J."/>
            <person name="Eisen J.A."/>
            <person name="Markowitz V."/>
            <person name="Hugenholtz P."/>
            <person name="Kyrpides N.C."/>
            <person name="Klenk H.P."/>
        </authorList>
    </citation>
    <scope>NUCLEOTIDE SEQUENCE [LARGE SCALE GENOMIC DNA]</scope>
    <source>
        <strain evidence="2">DSM 12940 / JCM 11049 / AX-2</strain>
    </source>
</reference>
<dbReference type="EMBL" id="CP001687">
    <property type="protein sequence ID" value="ACV10822.1"/>
    <property type="molecule type" value="Genomic_DNA"/>
</dbReference>
<dbReference type="eggNOG" id="arCOG07571">
    <property type="taxonomic scope" value="Archaea"/>
</dbReference>
<keyword evidence="2" id="KW-1185">Reference proteome</keyword>
<dbReference type="AlphaFoldDB" id="C7NTA0"/>
<dbReference type="RefSeq" id="WP_015788402.1">
    <property type="nucleotide sequence ID" value="NC_013158.1"/>
</dbReference>
<dbReference type="OrthoDB" id="239984at2157"/>
<protein>
    <recommendedName>
        <fullName evidence="3">Intracellular proteinase inhibitor BsuPI domain-containing protein</fullName>
    </recommendedName>
</protein>
<organism evidence="1 2">
    <name type="scientific">Halorhabdus utahensis (strain DSM 12940 / JCM 11049 / AX-2)</name>
    <dbReference type="NCBI Taxonomy" id="519442"/>
    <lineage>
        <taxon>Archaea</taxon>
        <taxon>Methanobacteriati</taxon>
        <taxon>Methanobacteriota</taxon>
        <taxon>Stenosarchaea group</taxon>
        <taxon>Halobacteria</taxon>
        <taxon>Halobacteriales</taxon>
        <taxon>Haloarculaceae</taxon>
        <taxon>Halorhabdus</taxon>
    </lineage>
</organism>
<evidence type="ECO:0000313" key="1">
    <source>
        <dbReference type="EMBL" id="ACV10822.1"/>
    </source>
</evidence>
<evidence type="ECO:0000313" key="2">
    <source>
        <dbReference type="Proteomes" id="UP000002071"/>
    </source>
</evidence>
<dbReference type="GeneID" id="8382903"/>
<evidence type="ECO:0008006" key="3">
    <source>
        <dbReference type="Google" id="ProtNLM"/>
    </source>
</evidence>
<dbReference type="KEGG" id="hut:Huta_0635"/>
<accession>C7NTA0</accession>
<gene>
    <name evidence="1" type="ordered locus">Huta_0635</name>
</gene>
<dbReference type="Proteomes" id="UP000002071">
    <property type="component" value="Chromosome"/>
</dbReference>
<name>C7NTA0_HALUD</name>
<dbReference type="HOGENOM" id="CLU_1623410_0_0_2"/>
<dbReference type="GeneID" id="79185132"/>
<sequence length="178" mass="19242">MKRRELLGAGALALLGGGAAATAAGFGPLATNDTDEPVYFDSAFDPITYERESLRLQAPTDAVPRGESITFELHHTGESEDISLGCHVPWAIQRYEDGTWEHVVWTDGRWTLLCGTTISPGETQTITVPLSATALAGEEHGVTEEEADGVAFTPGKYRFFVLANNPPLAVNFRVLPRE</sequence>